<dbReference type="EMBL" id="JAPVEA010000006">
    <property type="protein sequence ID" value="KAJ5449416.1"/>
    <property type="molecule type" value="Genomic_DNA"/>
</dbReference>
<dbReference type="GO" id="GO:0019441">
    <property type="term" value="P:L-tryptophan catabolic process to kynurenine"/>
    <property type="evidence" value="ECO:0007669"/>
    <property type="project" value="InterPro"/>
</dbReference>
<protein>
    <recommendedName>
        <fullName evidence="4">Cyclase</fullName>
    </recommendedName>
</protein>
<dbReference type="RefSeq" id="XP_056764951.1">
    <property type="nucleotide sequence ID" value="XM_056909247.1"/>
</dbReference>
<sequence>MAHQDKTLPSYQEIPTVKGMPHGCAWEFWDSYSDSQPDELGALNLLTPDRVLEAKKEVKLGISVAINWPLNNCSTPHSNRRKPELQIVPLPGWEGNDDEIHMNTQSGSQWDGFRHWAHQPTRLFYNGMTSADIRDNRSNTRNGIDSKDSTRLYARNDVVLEWTERGGIVGRGILLDYVSWAESKGIQYSPVEYHEISVKDLEAVAAAQGTTIRPGDILLIRSGFVKWHNEASAEERVSGTSGGKAWAGVAGTQETVAWMWNHHFAAVGGDANAFEAWPARDERYRLHDNLIALFGMPMGEMFNLEELATTCRKHQRWSFLFTSAPLNFPGGIASPPNAICIL</sequence>
<dbReference type="InterPro" id="IPR007325">
    <property type="entry name" value="KFase/CYL"/>
</dbReference>
<keyword evidence="3" id="KW-1185">Reference proteome</keyword>
<organism evidence="2 3">
    <name type="scientific">Penicillium daleae</name>
    <dbReference type="NCBI Taxonomy" id="63821"/>
    <lineage>
        <taxon>Eukaryota</taxon>
        <taxon>Fungi</taxon>
        <taxon>Dikarya</taxon>
        <taxon>Ascomycota</taxon>
        <taxon>Pezizomycotina</taxon>
        <taxon>Eurotiomycetes</taxon>
        <taxon>Eurotiomycetidae</taxon>
        <taxon>Eurotiales</taxon>
        <taxon>Aspergillaceae</taxon>
        <taxon>Penicillium</taxon>
    </lineage>
</organism>
<reference evidence="2" key="1">
    <citation type="submission" date="2022-12" db="EMBL/GenBank/DDBJ databases">
        <authorList>
            <person name="Petersen C."/>
        </authorList>
    </citation>
    <scope>NUCLEOTIDE SEQUENCE</scope>
    <source>
        <strain evidence="2">IBT 16125</strain>
    </source>
</reference>
<evidence type="ECO:0000313" key="3">
    <source>
        <dbReference type="Proteomes" id="UP001213681"/>
    </source>
</evidence>
<evidence type="ECO:0000256" key="1">
    <source>
        <dbReference type="ARBA" id="ARBA00007865"/>
    </source>
</evidence>
<dbReference type="Gene3D" id="3.50.30.50">
    <property type="entry name" value="Putative cyclase"/>
    <property type="match status" value="1"/>
</dbReference>
<dbReference type="PANTHER" id="PTHR34861">
    <property type="match status" value="1"/>
</dbReference>
<name>A0AAD6C3G5_9EURO</name>
<proteinExistence type="inferred from homology"/>
<dbReference type="Pfam" id="PF04199">
    <property type="entry name" value="Cyclase"/>
    <property type="match status" value="1"/>
</dbReference>
<dbReference type="Proteomes" id="UP001213681">
    <property type="component" value="Unassembled WGS sequence"/>
</dbReference>
<evidence type="ECO:0008006" key="4">
    <source>
        <dbReference type="Google" id="ProtNLM"/>
    </source>
</evidence>
<comment type="caution">
    <text evidence="2">The sequence shown here is derived from an EMBL/GenBank/DDBJ whole genome shotgun (WGS) entry which is preliminary data.</text>
</comment>
<reference evidence="2" key="2">
    <citation type="journal article" date="2023" name="IMA Fungus">
        <title>Comparative genomic study of the Penicillium genus elucidates a diverse pangenome and 15 lateral gene transfer events.</title>
        <authorList>
            <person name="Petersen C."/>
            <person name="Sorensen T."/>
            <person name="Nielsen M.R."/>
            <person name="Sondergaard T.E."/>
            <person name="Sorensen J.L."/>
            <person name="Fitzpatrick D.A."/>
            <person name="Frisvad J.C."/>
            <person name="Nielsen K.L."/>
        </authorList>
    </citation>
    <scope>NUCLEOTIDE SEQUENCE</scope>
    <source>
        <strain evidence="2">IBT 16125</strain>
    </source>
</reference>
<evidence type="ECO:0000313" key="2">
    <source>
        <dbReference type="EMBL" id="KAJ5449416.1"/>
    </source>
</evidence>
<dbReference type="GeneID" id="81599490"/>
<dbReference type="GO" id="GO:0004061">
    <property type="term" value="F:arylformamidase activity"/>
    <property type="evidence" value="ECO:0007669"/>
    <property type="project" value="InterPro"/>
</dbReference>
<accession>A0AAD6C3G5</accession>
<dbReference type="InterPro" id="IPR037175">
    <property type="entry name" value="KFase_sf"/>
</dbReference>
<dbReference type="AlphaFoldDB" id="A0AAD6C3G5"/>
<dbReference type="PANTHER" id="PTHR34861:SF10">
    <property type="entry name" value="CYCLASE"/>
    <property type="match status" value="1"/>
</dbReference>
<gene>
    <name evidence="2" type="ORF">N7458_005865</name>
</gene>
<dbReference type="SUPFAM" id="SSF102198">
    <property type="entry name" value="Putative cyclase"/>
    <property type="match status" value="1"/>
</dbReference>
<comment type="similarity">
    <text evidence="1">Belongs to the Cyclase 1 superfamily.</text>
</comment>